<gene>
    <name evidence="9" type="primary">GIT1</name>
    <name evidence="9" type="ORF">C6P46_006553</name>
</gene>
<evidence type="ECO:0000256" key="4">
    <source>
        <dbReference type="ARBA" id="ARBA00022989"/>
    </source>
</evidence>
<dbReference type="GO" id="GO:0005886">
    <property type="term" value="C:plasma membrane"/>
    <property type="evidence" value="ECO:0007669"/>
    <property type="project" value="TreeGrafter"/>
</dbReference>
<feature type="transmembrane region" description="Helical" evidence="7">
    <location>
        <begin position="100"/>
        <end position="118"/>
    </location>
</feature>
<dbReference type="InterPro" id="IPR036259">
    <property type="entry name" value="MFS_trans_sf"/>
</dbReference>
<dbReference type="EMBL" id="PUHQ01000082">
    <property type="protein sequence ID" value="KAG0657369.1"/>
    <property type="molecule type" value="Genomic_DNA"/>
</dbReference>
<dbReference type="InterPro" id="IPR005828">
    <property type="entry name" value="MFS_sugar_transport-like"/>
</dbReference>
<organism evidence="9 10">
    <name type="scientific">Rhodotorula mucilaginosa</name>
    <name type="common">Yeast</name>
    <name type="synonym">Rhodotorula rubra</name>
    <dbReference type="NCBI Taxonomy" id="5537"/>
    <lineage>
        <taxon>Eukaryota</taxon>
        <taxon>Fungi</taxon>
        <taxon>Dikarya</taxon>
        <taxon>Basidiomycota</taxon>
        <taxon>Pucciniomycotina</taxon>
        <taxon>Microbotryomycetes</taxon>
        <taxon>Sporidiobolales</taxon>
        <taxon>Sporidiobolaceae</taxon>
        <taxon>Rhodotorula</taxon>
    </lineage>
</organism>
<dbReference type="InterPro" id="IPR020846">
    <property type="entry name" value="MFS_dom"/>
</dbReference>
<dbReference type="Proteomes" id="UP000777482">
    <property type="component" value="Unassembled WGS sequence"/>
</dbReference>
<dbReference type="OrthoDB" id="2153661at2759"/>
<evidence type="ECO:0000259" key="8">
    <source>
        <dbReference type="PROSITE" id="PS50850"/>
    </source>
</evidence>
<evidence type="ECO:0000313" key="9">
    <source>
        <dbReference type="EMBL" id="KAG0657369.1"/>
    </source>
</evidence>
<dbReference type="GO" id="GO:0046943">
    <property type="term" value="F:carboxylic acid transmembrane transporter activity"/>
    <property type="evidence" value="ECO:0007669"/>
    <property type="project" value="TreeGrafter"/>
</dbReference>
<keyword evidence="2" id="KW-0813">Transport</keyword>
<keyword evidence="5 7" id="KW-0472">Membrane</keyword>
<reference evidence="9 10" key="1">
    <citation type="submission" date="2020-11" db="EMBL/GenBank/DDBJ databases">
        <title>Kefir isolates.</title>
        <authorList>
            <person name="Marcisauskas S."/>
            <person name="Kim Y."/>
            <person name="Blasche S."/>
        </authorList>
    </citation>
    <scope>NUCLEOTIDE SEQUENCE [LARGE SCALE GENOMIC DNA]</scope>
    <source>
        <strain evidence="9 10">KR</strain>
    </source>
</reference>
<dbReference type="AlphaFoldDB" id="A0A9P7B434"/>
<evidence type="ECO:0000256" key="2">
    <source>
        <dbReference type="ARBA" id="ARBA00022448"/>
    </source>
</evidence>
<feature type="transmembrane region" description="Helical" evidence="7">
    <location>
        <begin position="192"/>
        <end position="216"/>
    </location>
</feature>
<sequence length="514" mass="54796">MASVQGSTASSYDEPKKNAADIDFTPPQHSALVSPVYDKELEKLRRKQRLSAAFTVACAGVALISDGLQNNIMTLTNVVLGQIYGKQYTGAISTRLSNSLTVGTILGQLGIGIVCDLYGRKHGIVISTFCIVAGIIIVTAAHGAHGSLQGFFWCFTIGRGLTGIGVGGEYPSSSASAAEAANEKMLKSRGPVFILVTNLVLSFGSVFACILYLIVFEAAGGLHANLNTVWRVVFGISIVPPLAVFVFRLRMLNSKLYRKGAIQSGVPILLTIRYYWKSLIGTAGAWFLYDFVTFPNGVFSGTIISSIVKVKGEELIRKTAEWQLLLGVIALPGVFVGAFLCNRIGRRNTMIFGFSGYLIIGLIVGLAYEKLIKVVPAFVILYGLMQSFGNAGPGDMLGLTSAESYATAVRGTCYGFSAAIGKVGAVVGTQTFTPIKVHLGQKYTFIVAACCGVLGMLVTFFFIRNDLGGDLAEEDAKFEAYLASRGWAGAIGVHGKEALVDVEEDSSTKKADQD</sequence>
<name>A0A9P7B434_RHOMI</name>
<feature type="transmembrane region" description="Helical" evidence="7">
    <location>
        <begin position="125"/>
        <end position="144"/>
    </location>
</feature>
<evidence type="ECO:0000313" key="10">
    <source>
        <dbReference type="Proteomes" id="UP000777482"/>
    </source>
</evidence>
<dbReference type="Gene3D" id="1.20.1250.20">
    <property type="entry name" value="MFS general substrate transporter like domains"/>
    <property type="match status" value="1"/>
</dbReference>
<accession>A0A9P7B434</accession>
<evidence type="ECO:0000256" key="1">
    <source>
        <dbReference type="ARBA" id="ARBA00004141"/>
    </source>
</evidence>
<comment type="caution">
    <text evidence="9">The sequence shown here is derived from an EMBL/GenBank/DDBJ whole genome shotgun (WGS) entry which is preliminary data.</text>
</comment>
<dbReference type="Pfam" id="PF00083">
    <property type="entry name" value="Sugar_tr"/>
    <property type="match status" value="1"/>
</dbReference>
<proteinExistence type="predicted"/>
<comment type="subcellular location">
    <subcellularLocation>
        <location evidence="1">Membrane</location>
        <topology evidence="1">Multi-pass membrane protein</topology>
    </subcellularLocation>
</comment>
<feature type="region of interest" description="Disordered" evidence="6">
    <location>
        <begin position="1"/>
        <end position="26"/>
    </location>
</feature>
<dbReference type="FunFam" id="1.20.1250.20:FF:000140">
    <property type="entry name" value="Putative MFS phospholipid transporter"/>
    <property type="match status" value="1"/>
</dbReference>
<evidence type="ECO:0000256" key="6">
    <source>
        <dbReference type="SAM" id="MobiDB-lite"/>
    </source>
</evidence>
<feature type="compositionally biased region" description="Polar residues" evidence="6">
    <location>
        <begin position="1"/>
        <end position="11"/>
    </location>
</feature>
<evidence type="ECO:0000256" key="5">
    <source>
        <dbReference type="ARBA" id="ARBA00023136"/>
    </source>
</evidence>
<protein>
    <submittedName>
        <fullName evidence="9">Plasma membrane permease, mediates uptake of glycerophosphoinositol and glycerophosphocholine</fullName>
    </submittedName>
</protein>
<dbReference type="SUPFAM" id="SSF103473">
    <property type="entry name" value="MFS general substrate transporter"/>
    <property type="match status" value="1"/>
</dbReference>
<feature type="transmembrane region" description="Helical" evidence="7">
    <location>
        <begin position="349"/>
        <end position="368"/>
    </location>
</feature>
<keyword evidence="10" id="KW-1185">Reference proteome</keyword>
<evidence type="ECO:0000256" key="7">
    <source>
        <dbReference type="SAM" id="Phobius"/>
    </source>
</evidence>
<feature type="domain" description="Major facilitator superfamily (MFS) profile" evidence="8">
    <location>
        <begin position="55"/>
        <end position="467"/>
    </location>
</feature>
<feature type="transmembrane region" description="Helical" evidence="7">
    <location>
        <begin position="322"/>
        <end position="342"/>
    </location>
</feature>
<dbReference type="PANTHER" id="PTHR23508:SF10">
    <property type="entry name" value="CARBOXYLIC ACID TRANSPORTER PROTEIN HOMOLOG"/>
    <property type="match status" value="1"/>
</dbReference>
<keyword evidence="3 7" id="KW-0812">Transmembrane</keyword>
<feature type="transmembrane region" description="Helical" evidence="7">
    <location>
        <begin position="443"/>
        <end position="463"/>
    </location>
</feature>
<keyword evidence="4 7" id="KW-1133">Transmembrane helix</keyword>
<dbReference type="PROSITE" id="PS50850">
    <property type="entry name" value="MFS"/>
    <property type="match status" value="1"/>
</dbReference>
<feature type="transmembrane region" description="Helical" evidence="7">
    <location>
        <begin position="228"/>
        <end position="247"/>
    </location>
</feature>
<dbReference type="PANTHER" id="PTHR23508">
    <property type="entry name" value="CARBOXYLIC ACID TRANSPORTER PROTEIN HOMOLOG"/>
    <property type="match status" value="1"/>
</dbReference>
<evidence type="ECO:0000256" key="3">
    <source>
        <dbReference type="ARBA" id="ARBA00022692"/>
    </source>
</evidence>